<dbReference type="AlphaFoldDB" id="B0RJ75"/>
<geneLocation type="plasmid" evidence="1 2">
    <name>pCSL1</name>
</geneLocation>
<protein>
    <submittedName>
        <fullName evidence="1">Membrane protein</fullName>
    </submittedName>
</protein>
<dbReference type="Proteomes" id="UP000001318">
    <property type="component" value="Plasmid pCSL1"/>
</dbReference>
<evidence type="ECO:0000313" key="1">
    <source>
        <dbReference type="EMBL" id="CAQ03265.1"/>
    </source>
</evidence>
<organism evidence="1 2">
    <name type="scientific">Clavibacter sepedonicus</name>
    <name type="common">Clavibacter michiganensis subsp. sepedonicus</name>
    <dbReference type="NCBI Taxonomy" id="31964"/>
    <lineage>
        <taxon>Bacteria</taxon>
        <taxon>Bacillati</taxon>
        <taxon>Actinomycetota</taxon>
        <taxon>Actinomycetes</taxon>
        <taxon>Micrococcales</taxon>
        <taxon>Microbacteriaceae</taxon>
        <taxon>Clavibacter</taxon>
    </lineage>
</organism>
<sequence>MTDIGTPATALLGLGILALSSLARIALRVGVKRTLVRATSQDAMPGRQWIYLLYALELAAFGAGVVLAHSPMGVAAAVLTAVAATAIASSVLVRMATQAGSGSAFIDTVGMRAYR</sequence>
<accession>B0RJ75</accession>
<name>B0RJ75_CLASE</name>
<evidence type="ECO:0000313" key="2">
    <source>
        <dbReference type="Proteomes" id="UP000001318"/>
    </source>
</evidence>
<dbReference type="KEGG" id="cms:pCSL0020"/>
<keyword evidence="2" id="KW-1185">Reference proteome</keyword>
<gene>
    <name evidence="1" type="ordered locus">pCSL0020</name>
</gene>
<reference evidence="1 2" key="1">
    <citation type="journal article" date="2008" name="J. Bacteriol.">
        <title>Genome of the actinomycete plant pathogen Clavibacter michiganensis subsp. sepedonicus suggests recent niche adaptation.</title>
        <authorList>
            <person name="Bentley S.D."/>
            <person name="Corton C."/>
            <person name="Brown S.E."/>
            <person name="Barron A."/>
            <person name="Clark L."/>
            <person name="Doggett J."/>
            <person name="Harris B."/>
            <person name="Ormond D."/>
            <person name="Quail M.A."/>
            <person name="May G."/>
            <person name="Francis D."/>
            <person name="Knudson D."/>
            <person name="Parkhill J."/>
            <person name="Ishimaru C.A."/>
        </authorList>
    </citation>
    <scope>NUCLEOTIDE SEQUENCE [LARGE SCALE GENOMIC DNA]</scope>
    <source>
        <strain evidence="2">ATCC 33113 / DSM 20744 / JCM 9667 / LMG 2889 / ICMP 2535 / C-1</strain>
    </source>
</reference>
<dbReference type="RefSeq" id="WP_012300332.1">
    <property type="nucleotide sequence ID" value="NZ_JBPFSI010000014.1"/>
</dbReference>
<proteinExistence type="predicted"/>
<keyword evidence="1" id="KW-0614">Plasmid</keyword>
<dbReference type="HOGENOM" id="CLU_2104671_0_0_11"/>
<dbReference type="EMBL" id="AM849036">
    <property type="protein sequence ID" value="CAQ03265.1"/>
    <property type="molecule type" value="Genomic_DNA"/>
</dbReference>